<evidence type="ECO:0000313" key="2">
    <source>
        <dbReference type="Proteomes" id="UP000199415"/>
    </source>
</evidence>
<name>A0A1G7TVU8_9PROT</name>
<dbReference type="Pfam" id="PF05013">
    <property type="entry name" value="FGase"/>
    <property type="match status" value="1"/>
</dbReference>
<dbReference type="Gene3D" id="3.40.630.40">
    <property type="entry name" value="Zn-dependent exopeptidases"/>
    <property type="match status" value="1"/>
</dbReference>
<dbReference type="STRING" id="1082479.SAMN05216241_11077"/>
<keyword evidence="2" id="KW-1185">Reference proteome</keyword>
<organism evidence="1 2">
    <name type="scientific">Limimonas halophila</name>
    <dbReference type="NCBI Taxonomy" id="1082479"/>
    <lineage>
        <taxon>Bacteria</taxon>
        <taxon>Pseudomonadati</taxon>
        <taxon>Pseudomonadota</taxon>
        <taxon>Alphaproteobacteria</taxon>
        <taxon>Rhodospirillales</taxon>
        <taxon>Rhodovibrionaceae</taxon>
        <taxon>Limimonas</taxon>
    </lineage>
</organism>
<evidence type="ECO:0000313" key="1">
    <source>
        <dbReference type="EMBL" id="SDG38849.1"/>
    </source>
</evidence>
<proteinExistence type="predicted"/>
<dbReference type="SUPFAM" id="SSF53187">
    <property type="entry name" value="Zn-dependent exopeptidases"/>
    <property type="match status" value="1"/>
</dbReference>
<accession>A0A1G7TVU8</accession>
<dbReference type="InterPro" id="IPR007709">
    <property type="entry name" value="N-FG_amidohydro"/>
</dbReference>
<reference evidence="1 2" key="1">
    <citation type="submission" date="2016-10" db="EMBL/GenBank/DDBJ databases">
        <authorList>
            <person name="de Groot N.N."/>
        </authorList>
    </citation>
    <scope>NUCLEOTIDE SEQUENCE [LARGE SCALE GENOMIC DNA]</scope>
    <source>
        <strain evidence="1 2">DSM 25584</strain>
    </source>
</reference>
<dbReference type="RefSeq" id="WP_090021239.1">
    <property type="nucleotide sequence ID" value="NZ_FNCE01000010.1"/>
</dbReference>
<gene>
    <name evidence="1" type="ORF">SAMN05216241_11077</name>
</gene>
<protein>
    <submittedName>
        <fullName evidence="1">Predicted N-formylglutamate amidohydrolase</fullName>
    </submittedName>
</protein>
<dbReference type="PIRSF" id="PIRSF029730">
    <property type="entry name" value="UCP029730"/>
    <property type="match status" value="1"/>
</dbReference>
<dbReference type="AlphaFoldDB" id="A0A1G7TVU8"/>
<sequence>MTPPETAQDFPDPAARVANDAGRAPVLLLCDHATNAMPPAFANLGLQAPELDAHVAYDPGAAALTERLADKLDAAQVQCGYSRLLIDVNRDPSVRDSIVVENDGIRVPANATLPEADRAARVKNIYEPYHAAIDGVLDTRLRAQGAQLVVAVHSFAPRVQGVDRPWDIGVIFNEDRRLARELVGNFVEVEERPRLTVGLNEPYSPDDRVYHTLARHAEARGLPCAMIEVRNDEIATPGDQDRWAERLAGALTRSLSALAP</sequence>
<dbReference type="EMBL" id="FNCE01000010">
    <property type="protein sequence ID" value="SDG38849.1"/>
    <property type="molecule type" value="Genomic_DNA"/>
</dbReference>
<dbReference type="Proteomes" id="UP000199415">
    <property type="component" value="Unassembled WGS sequence"/>
</dbReference>
<keyword evidence="1" id="KW-0378">Hydrolase</keyword>
<dbReference type="InterPro" id="IPR011227">
    <property type="entry name" value="UCP029730"/>
</dbReference>
<dbReference type="GO" id="GO:0016787">
    <property type="term" value="F:hydrolase activity"/>
    <property type="evidence" value="ECO:0007669"/>
    <property type="project" value="UniProtKB-KW"/>
</dbReference>
<dbReference type="OrthoDB" id="9815326at2"/>